<evidence type="ECO:0000313" key="3">
    <source>
        <dbReference type="Proteomes" id="UP000019335"/>
    </source>
</evidence>
<name>W7TAG8_9STRA</name>
<organism evidence="2 3">
    <name type="scientific">Nannochloropsis gaditana</name>
    <dbReference type="NCBI Taxonomy" id="72520"/>
    <lineage>
        <taxon>Eukaryota</taxon>
        <taxon>Sar</taxon>
        <taxon>Stramenopiles</taxon>
        <taxon>Ochrophyta</taxon>
        <taxon>Eustigmatophyceae</taxon>
        <taxon>Eustigmatales</taxon>
        <taxon>Monodopsidaceae</taxon>
        <taxon>Nannochloropsis</taxon>
    </lineage>
</organism>
<dbReference type="AlphaFoldDB" id="W7TAG8"/>
<protein>
    <submittedName>
        <fullName evidence="2">Uncharacterized protein</fullName>
    </submittedName>
</protein>
<accession>W7TAG8</accession>
<reference evidence="2 3" key="1">
    <citation type="journal article" date="2014" name="Mol. Plant">
        <title>Chromosome Scale Genome Assembly and Transcriptome Profiling of Nannochloropsis gaditana in Nitrogen Depletion.</title>
        <authorList>
            <person name="Corteggiani Carpinelli E."/>
            <person name="Telatin A."/>
            <person name="Vitulo N."/>
            <person name="Forcato C."/>
            <person name="D'Angelo M."/>
            <person name="Schiavon R."/>
            <person name="Vezzi A."/>
            <person name="Giacometti G.M."/>
            <person name="Morosinotto T."/>
            <person name="Valle G."/>
        </authorList>
    </citation>
    <scope>NUCLEOTIDE SEQUENCE [LARGE SCALE GENOMIC DNA]</scope>
    <source>
        <strain evidence="2 3">B-31</strain>
    </source>
</reference>
<evidence type="ECO:0000256" key="1">
    <source>
        <dbReference type="SAM" id="MobiDB-lite"/>
    </source>
</evidence>
<dbReference type="EMBL" id="AZIL01001410">
    <property type="protein sequence ID" value="EWM24010.1"/>
    <property type="molecule type" value="Genomic_DNA"/>
</dbReference>
<dbReference type="Proteomes" id="UP000019335">
    <property type="component" value="Chromosome 15"/>
</dbReference>
<sequence length="196" mass="22478">MCGALFFAHYLFTIPIDMGGLRSERVPQGPPWRLDTQPSDSLYSSGRGDRARDQPPSLRAKCISYASRWIRPVNRKYGQRQSGYPGLSYIRRKSQGKNKCPQPKVLRQDSKATIVWDKLRAEHKSLSGAVLKHLRGGGGTRENRSVLHDRKAKRHLNAIPYISTRALLYNVQNSIFRFLNCSKRIAWSESQWKHSK</sequence>
<feature type="region of interest" description="Disordered" evidence="1">
    <location>
        <begin position="27"/>
        <end position="57"/>
    </location>
</feature>
<evidence type="ECO:0000313" key="2">
    <source>
        <dbReference type="EMBL" id="EWM24010.1"/>
    </source>
</evidence>
<gene>
    <name evidence="2" type="ORF">Naga_100040g7</name>
</gene>
<comment type="caution">
    <text evidence="2">The sequence shown here is derived from an EMBL/GenBank/DDBJ whole genome shotgun (WGS) entry which is preliminary data.</text>
</comment>
<keyword evidence="3" id="KW-1185">Reference proteome</keyword>
<proteinExistence type="predicted"/>